<feature type="binding site" evidence="4">
    <location>
        <begin position="115"/>
        <end position="123"/>
    </location>
    <ligand>
        <name>ATP</name>
        <dbReference type="ChEBI" id="CHEBI:30616"/>
    </ligand>
</feature>
<evidence type="ECO:0000256" key="3">
    <source>
        <dbReference type="ARBA" id="ARBA00022840"/>
    </source>
</evidence>
<feature type="binding site" evidence="4">
    <location>
        <position position="50"/>
    </location>
    <ligand>
        <name>substrate</name>
    </ligand>
</feature>
<name>A0A0H3DMN6_MYCPB</name>
<dbReference type="Proteomes" id="UP000007756">
    <property type="component" value="Chromosome"/>
</dbReference>
<dbReference type="RefSeq" id="WP_010874704.1">
    <property type="nucleotide sequence ID" value="NZ_CP010546.1"/>
</dbReference>
<protein>
    <recommendedName>
        <fullName evidence="5">5-formyltetrahydrofolate cyclo-ligase</fullName>
        <ecNumber evidence="5">6.3.3.2</ecNumber>
    </recommendedName>
</protein>
<dbReference type="PaxDb" id="722438-MPNE_0404"/>
<dbReference type="InterPro" id="IPR002698">
    <property type="entry name" value="FTHF_cligase"/>
</dbReference>
<dbReference type="NCBIfam" id="TIGR02727">
    <property type="entry name" value="MTHFS_bact"/>
    <property type="match status" value="1"/>
</dbReference>
<evidence type="ECO:0000313" key="6">
    <source>
        <dbReference type="EMBL" id="ADK87026.1"/>
    </source>
</evidence>
<reference evidence="6 7" key="1">
    <citation type="journal article" date="2010" name="Appl. Environ. Microbiol.">
        <title>Targeted chromosomal knockouts in Mycoplasma pneumoniae.</title>
        <authorList>
            <person name="Krishnakumar R."/>
            <person name="Assad-Garcia N."/>
            <person name="Benders G.A."/>
            <person name="Phan Q."/>
            <person name="Montague M.G."/>
            <person name="Glass J.I."/>
        </authorList>
    </citation>
    <scope>NUCLEOTIDE SEQUENCE [LARGE SCALE GENOMIC DNA]</scope>
    <source>
        <strain evidence="7">ATCC 15531 / DSM 22911 / NBRC 14401 / NCTC 10119 / FH</strain>
    </source>
</reference>
<dbReference type="GO" id="GO:0035999">
    <property type="term" value="P:tetrahydrofolate interconversion"/>
    <property type="evidence" value="ECO:0007669"/>
    <property type="project" value="TreeGrafter"/>
</dbReference>
<evidence type="ECO:0000313" key="7">
    <source>
        <dbReference type="Proteomes" id="UP000007756"/>
    </source>
</evidence>
<evidence type="ECO:0000256" key="5">
    <source>
        <dbReference type="RuleBase" id="RU361279"/>
    </source>
</evidence>
<comment type="catalytic activity">
    <reaction evidence="5">
        <text>(6S)-5-formyl-5,6,7,8-tetrahydrofolate + ATP = (6R)-5,10-methenyltetrahydrofolate + ADP + phosphate</text>
        <dbReference type="Rhea" id="RHEA:10488"/>
        <dbReference type="ChEBI" id="CHEBI:30616"/>
        <dbReference type="ChEBI" id="CHEBI:43474"/>
        <dbReference type="ChEBI" id="CHEBI:57455"/>
        <dbReference type="ChEBI" id="CHEBI:57457"/>
        <dbReference type="ChEBI" id="CHEBI:456216"/>
        <dbReference type="EC" id="6.3.3.2"/>
    </reaction>
</comment>
<dbReference type="STRING" id="722438.F539_01950"/>
<evidence type="ECO:0000256" key="4">
    <source>
        <dbReference type="PIRSR" id="PIRSR006806-1"/>
    </source>
</evidence>
<feature type="binding site" evidence="4">
    <location>
        <begin position="3"/>
        <end position="7"/>
    </location>
    <ligand>
        <name>ATP</name>
        <dbReference type="ChEBI" id="CHEBI:30616"/>
    </ligand>
</feature>
<dbReference type="Pfam" id="PF01812">
    <property type="entry name" value="5-FTHF_cyc-lig"/>
    <property type="match status" value="1"/>
</dbReference>
<keyword evidence="2 4" id="KW-0547">Nucleotide-binding</keyword>
<dbReference type="GO" id="GO:0046872">
    <property type="term" value="F:metal ion binding"/>
    <property type="evidence" value="ECO:0007669"/>
    <property type="project" value="UniProtKB-KW"/>
</dbReference>
<comment type="cofactor">
    <cofactor evidence="5">
        <name>Mg(2+)</name>
        <dbReference type="ChEBI" id="CHEBI:18420"/>
    </cofactor>
</comment>
<organism evidence="6 7">
    <name type="scientific">Mycoplasmoides pneumoniae (strain ATCC 15531 / DSM 23978 / CIP 103766 / NBRC 14401 / NCTC 10119 / FH)</name>
    <name type="common">Mycoplasma pneumoniae</name>
    <dbReference type="NCBI Taxonomy" id="722438"/>
    <lineage>
        <taxon>Bacteria</taxon>
        <taxon>Bacillati</taxon>
        <taxon>Mycoplasmatota</taxon>
        <taxon>Mycoplasmoidales</taxon>
        <taxon>Mycoplasmoidaceae</taxon>
        <taxon>Mycoplasmoides</taxon>
    </lineage>
</organism>
<evidence type="ECO:0000256" key="1">
    <source>
        <dbReference type="ARBA" id="ARBA00010638"/>
    </source>
</evidence>
<accession>A0A0H3DMN6</accession>
<dbReference type="InterPro" id="IPR024185">
    <property type="entry name" value="FTHF_cligase-like_sf"/>
</dbReference>
<dbReference type="HOGENOM" id="CLU_066245_3_0_14"/>
<dbReference type="PIRSF" id="PIRSF006806">
    <property type="entry name" value="FTHF_cligase"/>
    <property type="match status" value="1"/>
</dbReference>
<dbReference type="GO" id="GO:0009396">
    <property type="term" value="P:folic acid-containing compound biosynthetic process"/>
    <property type="evidence" value="ECO:0007669"/>
    <property type="project" value="TreeGrafter"/>
</dbReference>
<evidence type="ECO:0000256" key="2">
    <source>
        <dbReference type="ARBA" id="ARBA00022741"/>
    </source>
</evidence>
<dbReference type="PATRIC" id="fig|722438.3.peg.389"/>
<dbReference type="GO" id="GO:0030272">
    <property type="term" value="F:5-formyltetrahydrofolate cyclo-ligase activity"/>
    <property type="evidence" value="ECO:0007669"/>
    <property type="project" value="UniProtKB-EC"/>
</dbReference>
<keyword evidence="5" id="KW-0479">Metal-binding</keyword>
<dbReference type="SUPFAM" id="SSF100950">
    <property type="entry name" value="NagB/RpiA/CoA transferase-like"/>
    <property type="match status" value="1"/>
</dbReference>
<gene>
    <name evidence="6" type="ordered locus">MPNE_0404</name>
</gene>
<dbReference type="eggNOG" id="COG0212">
    <property type="taxonomic scope" value="Bacteria"/>
</dbReference>
<dbReference type="GeneID" id="66608995"/>
<sequence>MDKNALRKQILQKRMALSTIEKSHLDQKINQKLVAFLTPKPCIKTIALYEPIKNEVTFVDFFFEFLKINQIRAVYPKVISDTEIIFIDQETNTFEPNQIDCFLIPLVGFNKDNYRLGFGKGYYDRYLMQLTRQQPKIGIAYSFQKGDFLADPWDVQLDLIINDE</sequence>
<keyword evidence="3 4" id="KW-0067">ATP-binding</keyword>
<dbReference type="EC" id="6.3.3.2" evidence="5"/>
<dbReference type="PANTHER" id="PTHR23407">
    <property type="entry name" value="ATPASE INHIBITOR/5-FORMYLTETRAHYDROFOLATE CYCLO-LIGASE"/>
    <property type="match status" value="1"/>
</dbReference>
<dbReference type="GO" id="GO:0005524">
    <property type="term" value="F:ATP binding"/>
    <property type="evidence" value="ECO:0007669"/>
    <property type="project" value="UniProtKB-KW"/>
</dbReference>
<dbReference type="Gene3D" id="3.40.50.10420">
    <property type="entry name" value="NagB/RpiA/CoA transferase-like"/>
    <property type="match status" value="1"/>
</dbReference>
<proteinExistence type="inferred from homology"/>
<dbReference type="InterPro" id="IPR037171">
    <property type="entry name" value="NagB/RpiA_transferase-like"/>
</dbReference>
<keyword evidence="6" id="KW-0436">Ligase</keyword>
<dbReference type="AlphaFoldDB" id="A0A0H3DMN6"/>
<dbReference type="SMR" id="A0A0H3DMN6"/>
<dbReference type="KEGG" id="mpj:MPNE_0404"/>
<keyword evidence="5" id="KW-0460">Magnesium</keyword>
<dbReference type="PANTHER" id="PTHR23407:SF1">
    <property type="entry name" value="5-FORMYLTETRAHYDROFOLATE CYCLO-LIGASE"/>
    <property type="match status" value="1"/>
</dbReference>
<feature type="binding site" evidence="4">
    <location>
        <position position="55"/>
    </location>
    <ligand>
        <name>substrate</name>
    </ligand>
</feature>
<dbReference type="EMBL" id="CP002077">
    <property type="protein sequence ID" value="ADK87026.1"/>
    <property type="molecule type" value="Genomic_DNA"/>
</dbReference>
<comment type="similarity">
    <text evidence="1 5">Belongs to the 5-formyltetrahydrofolate cyclo-ligase family.</text>
</comment>